<comment type="caution">
    <text evidence="3">The sequence shown here is derived from an EMBL/GenBank/DDBJ whole genome shotgun (WGS) entry which is preliminary data.</text>
</comment>
<dbReference type="EMBL" id="JACICF010000001">
    <property type="protein sequence ID" value="MBB3763945.1"/>
    <property type="molecule type" value="Genomic_DNA"/>
</dbReference>
<evidence type="ECO:0000256" key="1">
    <source>
        <dbReference type="SAM" id="MobiDB-lite"/>
    </source>
</evidence>
<dbReference type="Gene3D" id="2.40.10.220">
    <property type="entry name" value="predicted glycosyltransferase like domains"/>
    <property type="match status" value="1"/>
</dbReference>
<reference evidence="3 4" key="1">
    <citation type="submission" date="2020-08" db="EMBL/GenBank/DDBJ databases">
        <title>Genomic Encyclopedia of Type Strains, Phase IV (KMG-IV): sequencing the most valuable type-strain genomes for metagenomic binning, comparative biology and taxonomic classification.</title>
        <authorList>
            <person name="Goeker M."/>
        </authorList>
    </citation>
    <scope>NUCLEOTIDE SEQUENCE [LARGE SCALE GENOMIC DNA]</scope>
    <source>
        <strain evidence="3 4">DSM 24194</strain>
    </source>
</reference>
<feature type="domain" description="PilZ" evidence="2">
    <location>
        <begin position="8"/>
        <end position="89"/>
    </location>
</feature>
<evidence type="ECO:0000259" key="2">
    <source>
        <dbReference type="Pfam" id="PF07238"/>
    </source>
</evidence>
<dbReference type="AlphaFoldDB" id="A0A839Z2Y3"/>
<evidence type="ECO:0000313" key="3">
    <source>
        <dbReference type="EMBL" id="MBB3763945.1"/>
    </source>
</evidence>
<name>A0A839Z2Y3_9SPHN</name>
<evidence type="ECO:0000313" key="4">
    <source>
        <dbReference type="Proteomes" id="UP000578569"/>
    </source>
</evidence>
<dbReference type="InterPro" id="IPR009875">
    <property type="entry name" value="PilZ_domain"/>
</dbReference>
<accession>A0A839Z2Y3</accession>
<organism evidence="3 4">
    <name type="scientific">Sphingomicrobium lutaoense</name>
    <dbReference type="NCBI Taxonomy" id="515949"/>
    <lineage>
        <taxon>Bacteria</taxon>
        <taxon>Pseudomonadati</taxon>
        <taxon>Pseudomonadota</taxon>
        <taxon>Alphaproteobacteria</taxon>
        <taxon>Sphingomonadales</taxon>
        <taxon>Sphingomonadaceae</taxon>
        <taxon>Sphingomicrobium</taxon>
    </lineage>
</organism>
<feature type="region of interest" description="Disordered" evidence="1">
    <location>
        <begin position="94"/>
        <end position="118"/>
    </location>
</feature>
<dbReference type="GO" id="GO:0035438">
    <property type="term" value="F:cyclic-di-GMP binding"/>
    <property type="evidence" value="ECO:0007669"/>
    <property type="project" value="InterPro"/>
</dbReference>
<dbReference type="Proteomes" id="UP000578569">
    <property type="component" value="Unassembled WGS sequence"/>
</dbReference>
<dbReference type="SUPFAM" id="SSF141371">
    <property type="entry name" value="PilZ domain-like"/>
    <property type="match status" value="1"/>
</dbReference>
<protein>
    <recommendedName>
        <fullName evidence="2">PilZ domain-containing protein</fullName>
    </recommendedName>
</protein>
<dbReference type="Pfam" id="PF07238">
    <property type="entry name" value="PilZ"/>
    <property type="match status" value="1"/>
</dbReference>
<sequence length="137" mass="15473">MDESNPNQNRRQQRSQVLMTAQLELSGTTRDVKLRNLSAEGALVEGEGLPVEGSELIFRKGAIKAPGRIAWVNNNRAGIAFATSLHPDELLRHVPRPKPRIEPRFQRPPIRNGDLTPAERRAAENWVWSDPIEPLKR</sequence>
<dbReference type="RefSeq" id="WP_183933246.1">
    <property type="nucleotide sequence ID" value="NZ_JACICF010000001.1"/>
</dbReference>
<proteinExistence type="predicted"/>
<gene>
    <name evidence="3" type="ORF">FHS50_000968</name>
</gene>
<keyword evidence="4" id="KW-1185">Reference proteome</keyword>